<evidence type="ECO:0000313" key="1">
    <source>
        <dbReference type="EMBL" id="AOW01919.1"/>
    </source>
</evidence>
<name>A0A1D8N8J2_YARLL</name>
<protein>
    <recommendedName>
        <fullName evidence="3">SnoaL-like domain-containing protein</fullName>
    </recommendedName>
</protein>
<gene>
    <name evidence="1" type="ORF">YALI1_B24970g</name>
</gene>
<dbReference type="EMBL" id="CP017554">
    <property type="protein sequence ID" value="AOW01919.1"/>
    <property type="molecule type" value="Genomic_DNA"/>
</dbReference>
<dbReference type="Gene3D" id="3.10.450.50">
    <property type="match status" value="1"/>
</dbReference>
<evidence type="ECO:0000313" key="2">
    <source>
        <dbReference type="Proteomes" id="UP000182444"/>
    </source>
</evidence>
<evidence type="ECO:0008006" key="3">
    <source>
        <dbReference type="Google" id="ProtNLM"/>
    </source>
</evidence>
<dbReference type="RefSeq" id="XP_065950261.1">
    <property type="nucleotide sequence ID" value="XM_066094189.2"/>
</dbReference>
<dbReference type="Proteomes" id="UP000182444">
    <property type="component" value="Chromosome 1B"/>
</dbReference>
<dbReference type="AlphaFoldDB" id="A0A1D8N8J2"/>
<organism evidence="1 2">
    <name type="scientific">Yarrowia lipolytica</name>
    <name type="common">Candida lipolytica</name>
    <dbReference type="NCBI Taxonomy" id="4952"/>
    <lineage>
        <taxon>Eukaryota</taxon>
        <taxon>Fungi</taxon>
        <taxon>Dikarya</taxon>
        <taxon>Ascomycota</taxon>
        <taxon>Saccharomycotina</taxon>
        <taxon>Dipodascomycetes</taxon>
        <taxon>Dipodascales</taxon>
        <taxon>Dipodascales incertae sedis</taxon>
        <taxon>Yarrowia</taxon>
    </lineage>
</organism>
<dbReference type="GeneID" id="90949587"/>
<dbReference type="KEGG" id="yli:90949587"/>
<sequence length="182" mass="20354">MKPSTAQLLFENLANHNPDVLSDTCKFSLEPVDLTLYGKDAIAHFWSTSESINDIYPTIYTSGTTIIAETLRMVKLDAEHMHYTPSWKGLKGATVAVDMTIIISTRDNLVTSVRHKWNHVDVLQQCHIFDGRVNLDVECDQFLNPKPQKQRYSGGRVVSEPVNGITCVSTTALQTSFLTLNV</sequence>
<reference evidence="1 2" key="1">
    <citation type="journal article" date="2016" name="PLoS ONE">
        <title>Sequence Assembly of Yarrowia lipolytica Strain W29/CLIB89 Shows Transposable Element Diversity.</title>
        <authorList>
            <person name="Magnan C."/>
            <person name="Yu J."/>
            <person name="Chang I."/>
            <person name="Jahn E."/>
            <person name="Kanomata Y."/>
            <person name="Wu J."/>
            <person name="Zeller M."/>
            <person name="Oakes M."/>
            <person name="Baldi P."/>
            <person name="Sandmeyer S."/>
        </authorList>
    </citation>
    <scope>NUCLEOTIDE SEQUENCE [LARGE SCALE GENOMIC DNA]</scope>
    <source>
        <strain evidence="2">CLIB89(W29)</strain>
    </source>
</reference>
<proteinExistence type="predicted"/>
<dbReference type="OrthoDB" id="10291390at2759"/>
<dbReference type="VEuPathDB" id="FungiDB:YALI1_B24970g"/>
<accession>A0A1D8N8J2</accession>